<gene>
    <name evidence="15" type="ORF">MKZ38_004602</name>
</gene>
<dbReference type="InterPro" id="IPR001412">
    <property type="entry name" value="aa-tRNA-synth_I_CS"/>
</dbReference>
<dbReference type="Gene3D" id="3.40.50.620">
    <property type="entry name" value="HUPs"/>
    <property type="match status" value="2"/>
</dbReference>
<dbReference type="InterPro" id="IPR033708">
    <property type="entry name" value="Anticodon_Ile_BEm"/>
</dbReference>
<comment type="caution">
    <text evidence="15">The sequence shown here is derived from an EMBL/GenBank/DDBJ whole genome shotgun (WGS) entry which is preliminary data.</text>
</comment>
<dbReference type="PRINTS" id="PR00984">
    <property type="entry name" value="TRNASYNTHILE"/>
</dbReference>
<comment type="catalytic activity">
    <reaction evidence="10">
        <text>tRNA(Ile) + L-isoleucine + ATP = L-isoleucyl-tRNA(Ile) + AMP + diphosphate</text>
        <dbReference type="Rhea" id="RHEA:11060"/>
        <dbReference type="Rhea" id="RHEA-COMP:9666"/>
        <dbReference type="Rhea" id="RHEA-COMP:9695"/>
        <dbReference type="ChEBI" id="CHEBI:30616"/>
        <dbReference type="ChEBI" id="CHEBI:33019"/>
        <dbReference type="ChEBI" id="CHEBI:58045"/>
        <dbReference type="ChEBI" id="CHEBI:78442"/>
        <dbReference type="ChEBI" id="CHEBI:78528"/>
        <dbReference type="ChEBI" id="CHEBI:456215"/>
        <dbReference type="EC" id="6.1.1.5"/>
    </reaction>
</comment>
<dbReference type="GO" id="GO:0006428">
    <property type="term" value="P:isoleucyl-tRNA aminoacylation"/>
    <property type="evidence" value="ECO:0007669"/>
    <property type="project" value="InterPro"/>
</dbReference>
<dbReference type="Pfam" id="PF00133">
    <property type="entry name" value="tRNA-synt_1"/>
    <property type="match status" value="1"/>
</dbReference>
<dbReference type="GO" id="GO:0004822">
    <property type="term" value="F:isoleucine-tRNA ligase activity"/>
    <property type="evidence" value="ECO:0007669"/>
    <property type="project" value="UniProtKB-EC"/>
</dbReference>
<dbReference type="PROSITE" id="PS00178">
    <property type="entry name" value="AA_TRNA_LIGASE_I"/>
    <property type="match status" value="1"/>
</dbReference>
<evidence type="ECO:0000313" key="16">
    <source>
        <dbReference type="Proteomes" id="UP001201980"/>
    </source>
</evidence>
<comment type="similarity">
    <text evidence="2 12">Belongs to the class-I aminoacyl-tRNA synthetase family.</text>
</comment>
<evidence type="ECO:0000256" key="7">
    <source>
        <dbReference type="ARBA" id="ARBA00022917"/>
    </source>
</evidence>
<sequence length="965" mass="108178">MSRNWASTLRLPKSLFPPRPSAETRPLYLKRCTDELYAWQAQNRPADDKFLLHDGPPYANGSLHLGHALNKVLKDMILRVKIQQGKRVNYVPGWDCHGLPIEMKAIGASGHKSMSPTEIRQAARSLASSAVAEQLKSFKSYAVMSEWDNKWTTMDPQFEIRQLQLFQKLVRKGLIYRKYKPVYWSPSSGTALAEAELEYKENHVSKSAYVVFPIVGDPLGVTENGEDLFAITWTTTPWTLPANKALAVHDDLEYCVVKVGGSWFLVAKERLDAVTACCFKDLAVDVVLPSIKGSELKHLQYTNKLQGEKAPSQPFIHGDFVTAESGSGVVHCAPGHGFEDYEACTRLGIPVSSPVDEDGNMTSEAFPDDPEKLTPHNVLKGAGKVVLSILDDRVLHVHNYKHKYPYDWRTKQPVIVRATEQWFADVDTIKQNALDALKDITFFPEGGRNRLESFVNGRSEWCISRQRAWGVPIPALYRKDGSAVVTDESVAHIITVLQERGTDAWWSDATDDPAWVAPSLRGEELHRGMDTMDVWFDSGSSWTMLKEQADVYLEGSDQHRGWFQSSLLTRIAAQEDKSQSTAPFRTVITHGFTLDQKGKKMSKSLGNIISPDQVMDGSLLPPVKRKGQKTGTDTAGQYDALGPDALRLWVASSEYTKDVSLGKQVLDTMHKSLLKYRTTAKMFLGSMHESARSTRLSVVDHIALIRLMDVMGEVQEAYEKYQFYRAVAAINKWLANDLSAFYLEASKDRLYCGDGGGVMEELFFGFMRMLAPITPVLVEEAWDFRPEWMKRDKTLIHPLRQIYDGPILGTARPPPPFNLVATLTQTIPKIERLKALATQAIEHERREKRLGSSLEASLVVRLRHDQAGLYNELNLTCGPEVLEDILVVSGVKVVQDEWREVATKGASGMYDEVIPVIVEVKLGKEGHGGHKCPRCWKYKAQEEDELCGRCEEVVGAMDPQQLGQA</sequence>
<dbReference type="CDD" id="cd07960">
    <property type="entry name" value="Anticodon_Ia_Ile_BEm"/>
    <property type="match status" value="1"/>
</dbReference>
<evidence type="ECO:0000256" key="9">
    <source>
        <dbReference type="ARBA" id="ARBA00032665"/>
    </source>
</evidence>
<dbReference type="SUPFAM" id="SSF52374">
    <property type="entry name" value="Nucleotidylyl transferase"/>
    <property type="match status" value="1"/>
</dbReference>
<evidence type="ECO:0000256" key="12">
    <source>
        <dbReference type="RuleBase" id="RU363035"/>
    </source>
</evidence>
<keyword evidence="5 12" id="KW-0547">Nucleotide-binding</keyword>
<dbReference type="InterPro" id="IPR013155">
    <property type="entry name" value="M/V/L/I-tRNA-synth_anticd-bd"/>
</dbReference>
<keyword evidence="4 12" id="KW-0436">Ligase</keyword>
<evidence type="ECO:0000256" key="2">
    <source>
        <dbReference type="ARBA" id="ARBA00005594"/>
    </source>
</evidence>
<keyword evidence="7 12" id="KW-0648">Protein biosynthesis</keyword>
<evidence type="ECO:0000256" key="11">
    <source>
        <dbReference type="ARBA" id="ARBA00068280"/>
    </source>
</evidence>
<protein>
    <recommendedName>
        <fullName evidence="11">Isoleucine--tRNA ligase, mitochondrial</fullName>
        <ecNumber evidence="3">6.1.1.5</ecNumber>
    </recommendedName>
    <alternativeName>
        <fullName evidence="9">Isoleucyl-tRNA synthetase</fullName>
    </alternativeName>
</protein>
<dbReference type="Gene3D" id="1.10.10.830">
    <property type="entry name" value="Ile-tRNA synthetase CP2 domain-like"/>
    <property type="match status" value="1"/>
</dbReference>
<proteinExistence type="inferred from homology"/>
<dbReference type="EC" id="6.1.1.5" evidence="3"/>
<dbReference type="EMBL" id="JAKWBI020000026">
    <property type="protein sequence ID" value="KAJ2905735.1"/>
    <property type="molecule type" value="Genomic_DNA"/>
</dbReference>
<dbReference type="InterPro" id="IPR014729">
    <property type="entry name" value="Rossmann-like_a/b/a_fold"/>
</dbReference>
<dbReference type="InterPro" id="IPR009008">
    <property type="entry name" value="Val/Leu/Ile-tRNA-synth_edit"/>
</dbReference>
<dbReference type="GO" id="GO:0000049">
    <property type="term" value="F:tRNA binding"/>
    <property type="evidence" value="ECO:0007669"/>
    <property type="project" value="InterPro"/>
</dbReference>
<name>A0AAD5S4B3_9PEZI</name>
<evidence type="ECO:0000256" key="10">
    <source>
        <dbReference type="ARBA" id="ARBA00048359"/>
    </source>
</evidence>
<evidence type="ECO:0000313" key="15">
    <source>
        <dbReference type="EMBL" id="KAJ2905735.1"/>
    </source>
</evidence>
<dbReference type="InterPro" id="IPR009080">
    <property type="entry name" value="tRNAsynth_Ia_anticodon-bd"/>
</dbReference>
<evidence type="ECO:0000256" key="4">
    <source>
        <dbReference type="ARBA" id="ARBA00022598"/>
    </source>
</evidence>
<dbReference type="Pfam" id="PF08264">
    <property type="entry name" value="Anticodon_1"/>
    <property type="match status" value="1"/>
</dbReference>
<dbReference type="FunFam" id="3.40.50.620:FF:000111">
    <property type="entry name" value="Mitochondrial isoleucyl-tRNA synthetase"/>
    <property type="match status" value="1"/>
</dbReference>
<evidence type="ECO:0000259" key="13">
    <source>
        <dbReference type="Pfam" id="PF00133"/>
    </source>
</evidence>
<evidence type="ECO:0000256" key="5">
    <source>
        <dbReference type="ARBA" id="ARBA00022741"/>
    </source>
</evidence>
<evidence type="ECO:0000256" key="1">
    <source>
        <dbReference type="ARBA" id="ARBA00004173"/>
    </source>
</evidence>
<accession>A0AAD5S4B3</accession>
<dbReference type="AlphaFoldDB" id="A0AAD5S4B3"/>
<dbReference type="Gene3D" id="1.10.730.20">
    <property type="match status" value="1"/>
</dbReference>
<dbReference type="Proteomes" id="UP001201980">
    <property type="component" value="Unassembled WGS sequence"/>
</dbReference>
<dbReference type="InterPro" id="IPR050081">
    <property type="entry name" value="Ile-tRNA_ligase"/>
</dbReference>
<evidence type="ECO:0000259" key="14">
    <source>
        <dbReference type="Pfam" id="PF08264"/>
    </source>
</evidence>
<keyword evidence="8 12" id="KW-0030">Aminoacyl-tRNA synthetase</keyword>
<reference evidence="15" key="1">
    <citation type="submission" date="2022-07" db="EMBL/GenBank/DDBJ databases">
        <title>Draft genome sequence of Zalerion maritima ATCC 34329, a (micro)plastics degrading marine fungus.</title>
        <authorList>
            <person name="Paco A."/>
            <person name="Goncalves M.F.M."/>
            <person name="Rocha-Santos T.A.P."/>
            <person name="Alves A."/>
        </authorList>
    </citation>
    <scope>NUCLEOTIDE SEQUENCE</scope>
    <source>
        <strain evidence="15">ATCC 34329</strain>
    </source>
</reference>
<dbReference type="GO" id="GO:0002161">
    <property type="term" value="F:aminoacyl-tRNA deacylase activity"/>
    <property type="evidence" value="ECO:0007669"/>
    <property type="project" value="InterPro"/>
</dbReference>
<evidence type="ECO:0000256" key="8">
    <source>
        <dbReference type="ARBA" id="ARBA00023146"/>
    </source>
</evidence>
<comment type="subcellular location">
    <subcellularLocation>
        <location evidence="1">Mitochondrion</location>
    </subcellularLocation>
</comment>
<keyword evidence="6 12" id="KW-0067">ATP-binding</keyword>
<dbReference type="NCBIfam" id="TIGR00392">
    <property type="entry name" value="ileS"/>
    <property type="match status" value="1"/>
</dbReference>
<evidence type="ECO:0000256" key="6">
    <source>
        <dbReference type="ARBA" id="ARBA00022840"/>
    </source>
</evidence>
<dbReference type="GO" id="GO:0005739">
    <property type="term" value="C:mitochondrion"/>
    <property type="evidence" value="ECO:0007669"/>
    <property type="project" value="UniProtKB-SubCell"/>
</dbReference>
<feature type="domain" description="Aminoacyl-tRNA synthetase class Ia" evidence="13">
    <location>
        <begin position="35"/>
        <end position="661"/>
    </location>
</feature>
<evidence type="ECO:0000256" key="3">
    <source>
        <dbReference type="ARBA" id="ARBA00013165"/>
    </source>
</evidence>
<keyword evidence="16" id="KW-1185">Reference proteome</keyword>
<dbReference type="SUPFAM" id="SSF50677">
    <property type="entry name" value="ValRS/IleRS/LeuRS editing domain"/>
    <property type="match status" value="1"/>
</dbReference>
<organism evidence="15 16">
    <name type="scientific">Zalerion maritima</name>
    <dbReference type="NCBI Taxonomy" id="339359"/>
    <lineage>
        <taxon>Eukaryota</taxon>
        <taxon>Fungi</taxon>
        <taxon>Dikarya</taxon>
        <taxon>Ascomycota</taxon>
        <taxon>Pezizomycotina</taxon>
        <taxon>Sordariomycetes</taxon>
        <taxon>Lulworthiomycetidae</taxon>
        <taxon>Lulworthiales</taxon>
        <taxon>Lulworthiaceae</taxon>
        <taxon>Zalerion</taxon>
    </lineage>
</organism>
<dbReference type="GO" id="GO:0005524">
    <property type="term" value="F:ATP binding"/>
    <property type="evidence" value="ECO:0007669"/>
    <property type="project" value="UniProtKB-KW"/>
</dbReference>
<dbReference type="PANTHER" id="PTHR42765:SF1">
    <property type="entry name" value="ISOLEUCINE--TRNA LIGASE, MITOCHONDRIAL"/>
    <property type="match status" value="1"/>
</dbReference>
<dbReference type="GO" id="GO:0032543">
    <property type="term" value="P:mitochondrial translation"/>
    <property type="evidence" value="ECO:0007669"/>
    <property type="project" value="TreeGrafter"/>
</dbReference>
<feature type="domain" description="Methionyl/Valyl/Leucyl/Isoleucyl-tRNA synthetase anticodon-binding" evidence="14">
    <location>
        <begin position="700"/>
        <end position="855"/>
    </location>
</feature>
<dbReference type="InterPro" id="IPR002300">
    <property type="entry name" value="aa-tRNA-synth_Ia"/>
</dbReference>
<dbReference type="InterPro" id="IPR002301">
    <property type="entry name" value="Ile-tRNA-ligase"/>
</dbReference>
<dbReference type="Gene3D" id="3.90.740.10">
    <property type="entry name" value="Valyl/Leucyl/Isoleucyl-tRNA synthetase, editing domain"/>
    <property type="match status" value="1"/>
</dbReference>
<dbReference type="SUPFAM" id="SSF47323">
    <property type="entry name" value="Anticodon-binding domain of a subclass of class I aminoacyl-tRNA synthetases"/>
    <property type="match status" value="1"/>
</dbReference>
<dbReference type="PANTHER" id="PTHR42765">
    <property type="entry name" value="SOLEUCYL-TRNA SYNTHETASE"/>
    <property type="match status" value="1"/>
</dbReference>